<evidence type="ECO:0000313" key="1">
    <source>
        <dbReference type="EMBL" id="KAG0413169.1"/>
    </source>
</evidence>
<comment type="caution">
    <text evidence="1">The sequence shown here is derived from an EMBL/GenBank/DDBJ whole genome shotgun (WGS) entry which is preliminary data.</text>
</comment>
<keyword evidence="2" id="KW-1185">Reference proteome</keyword>
<accession>A0AC60P1D8</accession>
<proteinExistence type="predicted"/>
<gene>
    <name evidence="1" type="ORF">HPB47_009682</name>
</gene>
<organism evidence="1 2">
    <name type="scientific">Ixodes persulcatus</name>
    <name type="common">Taiga tick</name>
    <dbReference type="NCBI Taxonomy" id="34615"/>
    <lineage>
        <taxon>Eukaryota</taxon>
        <taxon>Metazoa</taxon>
        <taxon>Ecdysozoa</taxon>
        <taxon>Arthropoda</taxon>
        <taxon>Chelicerata</taxon>
        <taxon>Arachnida</taxon>
        <taxon>Acari</taxon>
        <taxon>Parasitiformes</taxon>
        <taxon>Ixodida</taxon>
        <taxon>Ixodoidea</taxon>
        <taxon>Ixodidae</taxon>
        <taxon>Ixodinae</taxon>
        <taxon>Ixodes</taxon>
    </lineage>
</organism>
<reference evidence="1 2" key="1">
    <citation type="journal article" date="2020" name="Cell">
        <title>Large-Scale Comparative Analyses of Tick Genomes Elucidate Their Genetic Diversity and Vector Capacities.</title>
        <authorList>
            <consortium name="Tick Genome and Microbiome Consortium (TIGMIC)"/>
            <person name="Jia N."/>
            <person name="Wang J."/>
            <person name="Shi W."/>
            <person name="Du L."/>
            <person name="Sun Y."/>
            <person name="Zhan W."/>
            <person name="Jiang J.F."/>
            <person name="Wang Q."/>
            <person name="Zhang B."/>
            <person name="Ji P."/>
            <person name="Bell-Sakyi L."/>
            <person name="Cui X.M."/>
            <person name="Yuan T.T."/>
            <person name="Jiang B.G."/>
            <person name="Yang W.F."/>
            <person name="Lam T.T."/>
            <person name="Chang Q.C."/>
            <person name="Ding S.J."/>
            <person name="Wang X.J."/>
            <person name="Zhu J.G."/>
            <person name="Ruan X.D."/>
            <person name="Zhao L."/>
            <person name="Wei J.T."/>
            <person name="Ye R.Z."/>
            <person name="Que T.C."/>
            <person name="Du C.H."/>
            <person name="Zhou Y.H."/>
            <person name="Cheng J.X."/>
            <person name="Dai P.F."/>
            <person name="Guo W.B."/>
            <person name="Han X.H."/>
            <person name="Huang E.J."/>
            <person name="Li L.F."/>
            <person name="Wei W."/>
            <person name="Gao Y.C."/>
            <person name="Liu J.Z."/>
            <person name="Shao H.Z."/>
            <person name="Wang X."/>
            <person name="Wang C.C."/>
            <person name="Yang T.C."/>
            <person name="Huo Q.B."/>
            <person name="Li W."/>
            <person name="Chen H.Y."/>
            <person name="Chen S.E."/>
            <person name="Zhou L.G."/>
            <person name="Ni X.B."/>
            <person name="Tian J.H."/>
            <person name="Sheng Y."/>
            <person name="Liu T."/>
            <person name="Pan Y.S."/>
            <person name="Xia L.Y."/>
            <person name="Li J."/>
            <person name="Zhao F."/>
            <person name="Cao W.C."/>
        </authorList>
    </citation>
    <scope>NUCLEOTIDE SEQUENCE [LARGE SCALE GENOMIC DNA]</scope>
    <source>
        <strain evidence="1">Iper-2018</strain>
    </source>
</reference>
<sequence>MSTRRRLVTINASEDTRVKLPLTVHLKVIQFLIRGYCSSRVLLTLGLLNLHCLASLGRRLGNLDVPGGPTTSLRLGSDIPCNLLPQRNRVLANQVGFPNKW</sequence>
<dbReference type="EMBL" id="JABSTQ010011285">
    <property type="protein sequence ID" value="KAG0413169.1"/>
    <property type="molecule type" value="Genomic_DNA"/>
</dbReference>
<protein>
    <submittedName>
        <fullName evidence="1">Uncharacterized protein</fullName>
    </submittedName>
</protein>
<name>A0AC60P1D8_IXOPE</name>
<dbReference type="Proteomes" id="UP000805193">
    <property type="component" value="Unassembled WGS sequence"/>
</dbReference>
<evidence type="ECO:0000313" key="2">
    <source>
        <dbReference type="Proteomes" id="UP000805193"/>
    </source>
</evidence>